<evidence type="ECO:0000313" key="2">
    <source>
        <dbReference type="EMBL" id="MBD8019400.1"/>
    </source>
</evidence>
<reference evidence="2 3" key="1">
    <citation type="submission" date="2020-08" db="EMBL/GenBank/DDBJ databases">
        <title>A Genomic Blueprint of the Chicken Gut Microbiome.</title>
        <authorList>
            <person name="Gilroy R."/>
            <person name="Ravi A."/>
            <person name="Getino M."/>
            <person name="Pursley I."/>
            <person name="Horton D.L."/>
            <person name="Alikhan N.-F."/>
            <person name="Baker D."/>
            <person name="Gharbi K."/>
            <person name="Hall N."/>
            <person name="Watson M."/>
            <person name="Adriaenssens E.M."/>
            <person name="Foster-Nyarko E."/>
            <person name="Jarju S."/>
            <person name="Secka A."/>
            <person name="Antonio M."/>
            <person name="Oren A."/>
            <person name="Chaudhuri R."/>
            <person name="La Ragione R.M."/>
            <person name="Hildebrand F."/>
            <person name="Pallen M.J."/>
        </authorList>
    </citation>
    <scope>NUCLEOTIDE SEQUENCE [LARGE SCALE GENOMIC DNA]</scope>
    <source>
        <strain evidence="2 3">Re57</strain>
    </source>
</reference>
<comment type="caution">
    <text evidence="2">The sequence shown here is derived from an EMBL/GenBank/DDBJ whole genome shotgun (WGS) entry which is preliminary data.</text>
</comment>
<accession>A0ABR8WQR9</accession>
<organism evidence="2 3">
    <name type="scientific">Brevibacterium gallinarum</name>
    <dbReference type="NCBI Taxonomy" id="2762220"/>
    <lineage>
        <taxon>Bacteria</taxon>
        <taxon>Bacillati</taxon>
        <taxon>Actinomycetota</taxon>
        <taxon>Actinomycetes</taxon>
        <taxon>Micrococcales</taxon>
        <taxon>Brevibacteriaceae</taxon>
        <taxon>Brevibacterium</taxon>
    </lineage>
</organism>
<evidence type="ECO:0000256" key="1">
    <source>
        <dbReference type="SAM" id="MobiDB-lite"/>
    </source>
</evidence>
<feature type="region of interest" description="Disordered" evidence="1">
    <location>
        <begin position="134"/>
        <end position="153"/>
    </location>
</feature>
<gene>
    <name evidence="2" type="ORF">H9634_01195</name>
</gene>
<proteinExistence type="predicted"/>
<keyword evidence="3" id="KW-1185">Reference proteome</keyword>
<dbReference type="RefSeq" id="WP_191725002.1">
    <property type="nucleotide sequence ID" value="NZ_JACSPY010000001.1"/>
</dbReference>
<dbReference type="EMBL" id="JACSPY010000001">
    <property type="protein sequence ID" value="MBD8019400.1"/>
    <property type="molecule type" value="Genomic_DNA"/>
</dbReference>
<name>A0ABR8WQR9_9MICO</name>
<protein>
    <submittedName>
        <fullName evidence="2">Uncharacterized protein</fullName>
    </submittedName>
</protein>
<feature type="region of interest" description="Disordered" evidence="1">
    <location>
        <begin position="25"/>
        <end position="58"/>
    </location>
</feature>
<dbReference type="Proteomes" id="UP000651517">
    <property type="component" value="Unassembled WGS sequence"/>
</dbReference>
<sequence>MARSWRVARSLDKLLAQINAYAPRRSKRSDGSIGDAAHSARKSDHNPDSRGIVHARDFTHDPKGGFDAHAYMRRLAKAGDRRIKYLISNRQIFNPSIARRWRPYAGANPHTAHAHVSCVYSRLEDDTSAWPGLGGTTTVPAPTPPTTETTEKGFFGMSGYEQRSRVSDQTIKPRTRTRVRLHPATKTSAGPHYIARPRRRGQKFMLQADATLASVPAGADVKAQIIIVYYFKGGGSEITRPFEEHSFPAGTGGWSSVHVPQVEQFGGTQPGGKRGSKTVSSVEYQLEIANHSVSPVTVKRVRSAAFYE</sequence>
<evidence type="ECO:0000313" key="3">
    <source>
        <dbReference type="Proteomes" id="UP000651517"/>
    </source>
</evidence>